<dbReference type="AlphaFoldDB" id="A0A7C3J5B9"/>
<organism evidence="2">
    <name type="scientific">candidate division WOR-3 bacterium</name>
    <dbReference type="NCBI Taxonomy" id="2052148"/>
    <lineage>
        <taxon>Bacteria</taxon>
        <taxon>Bacteria division WOR-3</taxon>
    </lineage>
</organism>
<keyword evidence="1" id="KW-1133">Transmembrane helix</keyword>
<comment type="caution">
    <text evidence="2">The sequence shown here is derived from an EMBL/GenBank/DDBJ whole genome shotgun (WGS) entry which is preliminary data.</text>
</comment>
<dbReference type="NCBIfam" id="TIGR02532">
    <property type="entry name" value="IV_pilin_GFxxxE"/>
    <property type="match status" value="1"/>
</dbReference>
<dbReference type="Pfam" id="PF07963">
    <property type="entry name" value="N_methyl"/>
    <property type="match status" value="1"/>
</dbReference>
<dbReference type="InterPro" id="IPR012902">
    <property type="entry name" value="N_methyl_site"/>
</dbReference>
<keyword evidence="1" id="KW-0812">Transmembrane</keyword>
<accession>A0A7C3J5B9</accession>
<feature type="transmembrane region" description="Helical" evidence="1">
    <location>
        <begin position="12"/>
        <end position="37"/>
    </location>
</feature>
<keyword evidence="1" id="KW-0472">Membrane</keyword>
<name>A0A7C3J5B9_UNCW3</name>
<sequence length="129" mass="14069">MRGGMMKKGFTLLELLVSSLILAIGVIGLAAIFPAAMRSTLLTRQNTQAVEICQATIEYLRSLPITADELEEGTHGPDTIDTKFVRTYSVTNDHPATNMKLIEVTVTWQQQGGAGGIEHSQSMKTYISK</sequence>
<evidence type="ECO:0000313" key="2">
    <source>
        <dbReference type="EMBL" id="HFK23153.1"/>
    </source>
</evidence>
<proteinExistence type="predicted"/>
<evidence type="ECO:0000256" key="1">
    <source>
        <dbReference type="SAM" id="Phobius"/>
    </source>
</evidence>
<reference evidence="2" key="1">
    <citation type="journal article" date="2020" name="mSystems">
        <title>Genome- and Community-Level Interaction Insights into Carbon Utilization and Element Cycling Functions of Hydrothermarchaeota in Hydrothermal Sediment.</title>
        <authorList>
            <person name="Zhou Z."/>
            <person name="Liu Y."/>
            <person name="Xu W."/>
            <person name="Pan J."/>
            <person name="Luo Z.H."/>
            <person name="Li M."/>
        </authorList>
    </citation>
    <scope>NUCLEOTIDE SEQUENCE [LARGE SCALE GENOMIC DNA]</scope>
    <source>
        <strain evidence="2">SpSt-464</strain>
    </source>
</reference>
<dbReference type="PROSITE" id="PS00409">
    <property type="entry name" value="PROKAR_NTER_METHYL"/>
    <property type="match status" value="1"/>
</dbReference>
<protein>
    <submittedName>
        <fullName evidence="2">Prepilin-type N-terminal cleavage/methylation domain-containing protein</fullName>
    </submittedName>
</protein>
<gene>
    <name evidence="2" type="ORF">ENS15_00650</name>
</gene>
<dbReference type="EMBL" id="DSTT01000001">
    <property type="protein sequence ID" value="HFK23153.1"/>
    <property type="molecule type" value="Genomic_DNA"/>
</dbReference>